<dbReference type="AlphaFoldDB" id="A0A4R5BTW2"/>
<keyword evidence="1" id="KW-1133">Transmembrane helix</keyword>
<organism evidence="2 3">
    <name type="scientific">Actinomadura darangshiensis</name>
    <dbReference type="NCBI Taxonomy" id="705336"/>
    <lineage>
        <taxon>Bacteria</taxon>
        <taxon>Bacillati</taxon>
        <taxon>Actinomycetota</taxon>
        <taxon>Actinomycetes</taxon>
        <taxon>Streptosporangiales</taxon>
        <taxon>Thermomonosporaceae</taxon>
        <taxon>Actinomadura</taxon>
    </lineage>
</organism>
<evidence type="ECO:0000313" key="3">
    <source>
        <dbReference type="Proteomes" id="UP000295578"/>
    </source>
</evidence>
<sequence length="87" mass="8942">MTALLLSLAVLAGLCWLSLSPFRLAGAGVVLLITHPVPTFALTAVVAVALTVAAARMAYRSLSEDGWHLVTVQRPALAMSRAGGVAS</sequence>
<keyword evidence="3" id="KW-1185">Reference proteome</keyword>
<dbReference type="EMBL" id="SMKY01000014">
    <property type="protein sequence ID" value="TDD89106.1"/>
    <property type="molecule type" value="Genomic_DNA"/>
</dbReference>
<accession>A0A4R5BTW2</accession>
<feature type="transmembrane region" description="Helical" evidence="1">
    <location>
        <begin position="37"/>
        <end position="59"/>
    </location>
</feature>
<keyword evidence="1" id="KW-0812">Transmembrane</keyword>
<evidence type="ECO:0000256" key="1">
    <source>
        <dbReference type="SAM" id="Phobius"/>
    </source>
</evidence>
<reference evidence="2 3" key="1">
    <citation type="submission" date="2019-03" db="EMBL/GenBank/DDBJ databases">
        <title>Draft genome sequences of novel Actinobacteria.</title>
        <authorList>
            <person name="Sahin N."/>
            <person name="Ay H."/>
            <person name="Saygin H."/>
        </authorList>
    </citation>
    <scope>NUCLEOTIDE SEQUENCE [LARGE SCALE GENOMIC DNA]</scope>
    <source>
        <strain evidence="2 3">DSM 45941</strain>
    </source>
</reference>
<keyword evidence="1" id="KW-0472">Membrane</keyword>
<name>A0A4R5BTW2_9ACTN</name>
<dbReference type="OrthoDB" id="3483743at2"/>
<dbReference type="RefSeq" id="WP_132194447.1">
    <property type="nucleotide sequence ID" value="NZ_SMKY01000014.1"/>
</dbReference>
<gene>
    <name evidence="2" type="ORF">E1293_05455</name>
</gene>
<protein>
    <submittedName>
        <fullName evidence="2">Uncharacterized protein</fullName>
    </submittedName>
</protein>
<comment type="caution">
    <text evidence="2">The sequence shown here is derived from an EMBL/GenBank/DDBJ whole genome shotgun (WGS) entry which is preliminary data.</text>
</comment>
<evidence type="ECO:0000313" key="2">
    <source>
        <dbReference type="EMBL" id="TDD89106.1"/>
    </source>
</evidence>
<proteinExistence type="predicted"/>
<dbReference type="Proteomes" id="UP000295578">
    <property type="component" value="Unassembled WGS sequence"/>
</dbReference>